<accession>A0ACC0W6Y8</accession>
<protein>
    <submittedName>
        <fullName evidence="1">Uncharacterized protein</fullName>
    </submittedName>
</protein>
<dbReference type="EMBL" id="CM047582">
    <property type="protein sequence ID" value="KAI9914327.1"/>
    <property type="molecule type" value="Genomic_DNA"/>
</dbReference>
<evidence type="ECO:0000313" key="2">
    <source>
        <dbReference type="Proteomes" id="UP001163321"/>
    </source>
</evidence>
<reference evidence="1 2" key="1">
    <citation type="journal article" date="2022" name="bioRxiv">
        <title>The genome of the oomycete Peronosclerospora sorghi, a cosmopolitan pathogen of maize and sorghum, is inflated with dispersed pseudogenes.</title>
        <authorList>
            <person name="Fletcher K."/>
            <person name="Martin F."/>
            <person name="Isakeit T."/>
            <person name="Cavanaugh K."/>
            <person name="Magill C."/>
            <person name="Michelmore R."/>
        </authorList>
    </citation>
    <scope>NUCLEOTIDE SEQUENCE [LARGE SCALE GENOMIC DNA]</scope>
    <source>
        <strain evidence="1">P6</strain>
    </source>
</reference>
<dbReference type="Proteomes" id="UP001163321">
    <property type="component" value="Chromosome 3"/>
</dbReference>
<comment type="caution">
    <text evidence="1">The sequence shown here is derived from an EMBL/GenBank/DDBJ whole genome shotgun (WGS) entry which is preliminary data.</text>
</comment>
<proteinExistence type="predicted"/>
<name>A0ACC0W6Y8_9STRA</name>
<gene>
    <name evidence="1" type="ORF">PsorP6_007351</name>
</gene>
<keyword evidence="2" id="KW-1185">Reference proteome</keyword>
<evidence type="ECO:0000313" key="1">
    <source>
        <dbReference type="EMBL" id="KAI9914327.1"/>
    </source>
</evidence>
<sequence length="340" mass="37949">MIMRVALGIHKPNISAALDTQQIHSRHEWVFEWDHPYVTRLYDTAQYVDQGGGKRIGSFAIYLELWHADVLELLQLRKNHGNELHPNGDWSFFCPNEAPGLFECWVDEFKKLYEQYEKDGQSRKTLKAQQLWAFEKRVTPLVGAARRGHVAVVLLERCETGCGDDDYGYTALHYEVKHGHLTVVNSLLLNGAKLDAICTEHHSSPLHLAAKSGHGDVLMACKLKHRHKTVCGPYTLPHTVATRASSNFCWITERNWKRRTSGSNKTTPLLGAVSKGRTDVVELLLAHGADTNAVLPTHGTTALHSAVANGFVDILKMLTATGVDPNRKLDVLSHASKLDL</sequence>
<organism evidence="1 2">
    <name type="scientific">Peronosclerospora sorghi</name>
    <dbReference type="NCBI Taxonomy" id="230839"/>
    <lineage>
        <taxon>Eukaryota</taxon>
        <taxon>Sar</taxon>
        <taxon>Stramenopiles</taxon>
        <taxon>Oomycota</taxon>
        <taxon>Peronosporomycetes</taxon>
        <taxon>Peronosporales</taxon>
        <taxon>Peronosporaceae</taxon>
        <taxon>Peronosclerospora</taxon>
    </lineage>
</organism>